<accession>A0ABQ8N2H9</accession>
<dbReference type="Gene3D" id="1.25.10.10">
    <property type="entry name" value="Leucine-rich Repeat Variant"/>
    <property type="match status" value="1"/>
</dbReference>
<dbReference type="PROSITE" id="PS50166">
    <property type="entry name" value="IMPORTIN_B_NT"/>
    <property type="match status" value="1"/>
</dbReference>
<evidence type="ECO:0000313" key="9">
    <source>
        <dbReference type="EMBL" id="KAI6290129.1"/>
    </source>
</evidence>
<dbReference type="PANTHER" id="PTHR10527">
    <property type="entry name" value="IMPORTIN BETA"/>
    <property type="match status" value="1"/>
</dbReference>
<dbReference type="InterPro" id="IPR001494">
    <property type="entry name" value="Importin-beta_N"/>
</dbReference>
<dbReference type="InterPro" id="IPR040122">
    <property type="entry name" value="Importin_beta"/>
</dbReference>
<organism evidence="9 10">
    <name type="scientific">Pyricularia grisea</name>
    <name type="common">Crabgrass-specific blast fungus</name>
    <name type="synonym">Magnaporthe grisea</name>
    <dbReference type="NCBI Taxonomy" id="148305"/>
    <lineage>
        <taxon>Eukaryota</taxon>
        <taxon>Fungi</taxon>
        <taxon>Dikarya</taxon>
        <taxon>Ascomycota</taxon>
        <taxon>Pezizomycotina</taxon>
        <taxon>Sordariomycetes</taxon>
        <taxon>Sordariomycetidae</taxon>
        <taxon>Magnaporthales</taxon>
        <taxon>Pyriculariaceae</taxon>
        <taxon>Pyricularia</taxon>
    </lineage>
</organism>
<name>A0ABQ8N2H9_PYRGI</name>
<reference evidence="9" key="1">
    <citation type="submission" date="2021-01" db="EMBL/GenBank/DDBJ databases">
        <title>Deciphering the adaptive evolutionary patterns associated with biogeogrpahic diversity in the finger millet blast pathogen Magnaporthe oryzae in Eastern Africa.</title>
        <authorList>
            <person name="Onyema G."/>
            <person name="Shittu T.A."/>
            <person name="Dodsworth S."/>
            <person name="Devilliers S."/>
            <person name="Muthumeenakshi S."/>
            <person name="Sreenivasaprasad S."/>
        </authorList>
    </citation>
    <scope>NUCLEOTIDE SEQUENCE</scope>
    <source>
        <strain evidence="9">D15/s37</strain>
    </source>
</reference>
<evidence type="ECO:0000313" key="10">
    <source>
        <dbReference type="Proteomes" id="UP001059893"/>
    </source>
</evidence>
<gene>
    <name evidence="9" type="ORF">MCOR33_011506</name>
</gene>
<keyword evidence="7" id="KW-0539">Nucleus</keyword>
<evidence type="ECO:0000259" key="8">
    <source>
        <dbReference type="PROSITE" id="PS50166"/>
    </source>
</evidence>
<evidence type="ECO:0000256" key="7">
    <source>
        <dbReference type="ARBA" id="ARBA00023242"/>
    </source>
</evidence>
<evidence type="ECO:0000256" key="2">
    <source>
        <dbReference type="ARBA" id="ARBA00004496"/>
    </source>
</evidence>
<sequence length="198" mass="21476">MSLLPAEVTAELGQLLEALQSPDNAVRSQAEDHLQNNWTVTRPEVLLMGLVELIGAQANTTTIRSSSAVIFRRIAGKTRKNDKGESVDTYISLAKDQAEVIRQKLLQTLASESDRGVRNKISDAVAEVARQCSDNGVSWPDLLAALFQLSMAPDAGKREISFRVFATTPGIIEKQHEESVAQAFSTAFKDDTVAVGPP</sequence>
<comment type="subcellular location">
    <subcellularLocation>
        <location evidence="2">Cytoplasm</location>
    </subcellularLocation>
    <subcellularLocation>
        <location evidence="1">Nucleus</location>
    </subcellularLocation>
</comment>
<dbReference type="InterPro" id="IPR016024">
    <property type="entry name" value="ARM-type_fold"/>
</dbReference>
<feature type="non-terminal residue" evidence="9">
    <location>
        <position position="198"/>
    </location>
</feature>
<comment type="caution">
    <text evidence="9">The sequence shown here is derived from an EMBL/GenBank/DDBJ whole genome shotgun (WGS) entry which is preliminary data.</text>
</comment>
<proteinExistence type="predicted"/>
<feature type="domain" description="Importin N-terminal" evidence="8">
    <location>
        <begin position="30"/>
        <end position="111"/>
    </location>
</feature>
<dbReference type="InterPro" id="IPR057672">
    <property type="entry name" value="TPR_IPO4/5"/>
</dbReference>
<keyword evidence="10" id="KW-1185">Reference proteome</keyword>
<evidence type="ECO:0000256" key="3">
    <source>
        <dbReference type="ARBA" id="ARBA00022448"/>
    </source>
</evidence>
<keyword evidence="4" id="KW-0963">Cytoplasm</keyword>
<dbReference type="SUPFAM" id="SSF48371">
    <property type="entry name" value="ARM repeat"/>
    <property type="match status" value="1"/>
</dbReference>
<dbReference type="InterPro" id="IPR011989">
    <property type="entry name" value="ARM-like"/>
</dbReference>
<evidence type="ECO:0000256" key="4">
    <source>
        <dbReference type="ARBA" id="ARBA00022490"/>
    </source>
</evidence>
<dbReference type="EMBL" id="JABSND010000514">
    <property type="protein sequence ID" value="KAI6290129.1"/>
    <property type="molecule type" value="Genomic_DNA"/>
</dbReference>
<protein>
    <recommendedName>
        <fullName evidence="8">Importin N-terminal domain-containing protein</fullName>
    </recommendedName>
</protein>
<dbReference type="Proteomes" id="UP001059893">
    <property type="component" value="Unassembled WGS sequence"/>
</dbReference>
<evidence type="ECO:0000256" key="6">
    <source>
        <dbReference type="ARBA" id="ARBA00022927"/>
    </source>
</evidence>
<keyword evidence="5" id="KW-0677">Repeat</keyword>
<keyword evidence="3" id="KW-0813">Transport</keyword>
<keyword evidence="6" id="KW-0653">Protein transport</keyword>
<evidence type="ECO:0000256" key="1">
    <source>
        <dbReference type="ARBA" id="ARBA00004123"/>
    </source>
</evidence>
<dbReference type="Pfam" id="PF25780">
    <property type="entry name" value="TPR_IPO5"/>
    <property type="match status" value="1"/>
</dbReference>
<evidence type="ECO:0000256" key="5">
    <source>
        <dbReference type="ARBA" id="ARBA00022737"/>
    </source>
</evidence>